<protein>
    <recommendedName>
        <fullName evidence="3">HTH HARE-type domain-containing protein</fullName>
    </recommendedName>
</protein>
<evidence type="ECO:0000313" key="1">
    <source>
        <dbReference type="EMBL" id="BBX33645.1"/>
    </source>
</evidence>
<keyword evidence="2" id="KW-1185">Reference proteome</keyword>
<dbReference type="Proteomes" id="UP000465622">
    <property type="component" value="Chromosome"/>
</dbReference>
<name>A0ABM7HSU8_MYCME</name>
<gene>
    <name evidence="1" type="ORF">MMAGJ_29270</name>
</gene>
<organism evidence="1 2">
    <name type="scientific">Mycolicibacterium mageritense</name>
    <name type="common">Mycobacterium mageritense</name>
    <dbReference type="NCBI Taxonomy" id="53462"/>
    <lineage>
        <taxon>Bacteria</taxon>
        <taxon>Bacillati</taxon>
        <taxon>Actinomycetota</taxon>
        <taxon>Actinomycetes</taxon>
        <taxon>Mycobacteriales</taxon>
        <taxon>Mycobacteriaceae</taxon>
        <taxon>Mycolicibacterium</taxon>
    </lineage>
</organism>
<proteinExistence type="predicted"/>
<evidence type="ECO:0008006" key="3">
    <source>
        <dbReference type="Google" id="ProtNLM"/>
    </source>
</evidence>
<accession>A0ABM7HSU8</accession>
<dbReference type="RefSeq" id="WP_036431391.1">
    <property type="nucleotide sequence ID" value="NZ_AP022567.1"/>
</dbReference>
<evidence type="ECO:0000313" key="2">
    <source>
        <dbReference type="Proteomes" id="UP000465622"/>
    </source>
</evidence>
<reference evidence="1 2" key="1">
    <citation type="journal article" date="2019" name="Emerg. Microbes Infect.">
        <title>Comprehensive subspecies identification of 175 nontuberculous mycobacteria species based on 7547 genomic profiles.</title>
        <authorList>
            <person name="Matsumoto Y."/>
            <person name="Kinjo T."/>
            <person name="Motooka D."/>
            <person name="Nabeya D."/>
            <person name="Jung N."/>
            <person name="Uechi K."/>
            <person name="Horii T."/>
            <person name="Iida T."/>
            <person name="Fujita J."/>
            <person name="Nakamura S."/>
        </authorList>
    </citation>
    <scope>NUCLEOTIDE SEQUENCE [LARGE SCALE GENOMIC DNA]</scope>
    <source>
        <strain evidence="1 2">JCM 12375</strain>
    </source>
</reference>
<sequence length="73" mass="8099">MVSSPKRGPRGVLKDAIRAYLSSLNGEPATIAQITEATKPEVGERPSSSYRSTLQDEKYFERVSRGVFRLKQG</sequence>
<dbReference type="EMBL" id="AP022567">
    <property type="protein sequence ID" value="BBX33645.1"/>
    <property type="molecule type" value="Genomic_DNA"/>
</dbReference>